<dbReference type="EMBL" id="OX451735">
    <property type="protein sequence ID" value="CAI8593237.1"/>
    <property type="molecule type" value="Genomic_DNA"/>
</dbReference>
<dbReference type="Proteomes" id="UP001157006">
    <property type="component" value="Chromosome 1S"/>
</dbReference>
<reference evidence="1 2" key="1">
    <citation type="submission" date="2023-01" db="EMBL/GenBank/DDBJ databases">
        <authorList>
            <person name="Kreplak J."/>
        </authorList>
    </citation>
    <scope>NUCLEOTIDE SEQUENCE [LARGE SCALE GENOMIC DNA]</scope>
</reference>
<gene>
    <name evidence="1" type="ORF">VFH_I081000</name>
</gene>
<name>A0AAV0ZBF8_VICFA</name>
<keyword evidence="2" id="KW-1185">Reference proteome</keyword>
<evidence type="ECO:0000313" key="1">
    <source>
        <dbReference type="EMBL" id="CAI8593237.1"/>
    </source>
</evidence>
<accession>A0AAV0ZBF8</accession>
<evidence type="ECO:0000313" key="2">
    <source>
        <dbReference type="Proteomes" id="UP001157006"/>
    </source>
</evidence>
<organism evidence="1 2">
    <name type="scientific">Vicia faba</name>
    <name type="common">Broad bean</name>
    <name type="synonym">Faba vulgaris</name>
    <dbReference type="NCBI Taxonomy" id="3906"/>
    <lineage>
        <taxon>Eukaryota</taxon>
        <taxon>Viridiplantae</taxon>
        <taxon>Streptophyta</taxon>
        <taxon>Embryophyta</taxon>
        <taxon>Tracheophyta</taxon>
        <taxon>Spermatophyta</taxon>
        <taxon>Magnoliopsida</taxon>
        <taxon>eudicotyledons</taxon>
        <taxon>Gunneridae</taxon>
        <taxon>Pentapetalae</taxon>
        <taxon>rosids</taxon>
        <taxon>fabids</taxon>
        <taxon>Fabales</taxon>
        <taxon>Fabaceae</taxon>
        <taxon>Papilionoideae</taxon>
        <taxon>50 kb inversion clade</taxon>
        <taxon>NPAAA clade</taxon>
        <taxon>Hologalegina</taxon>
        <taxon>IRL clade</taxon>
        <taxon>Fabeae</taxon>
        <taxon>Vicia</taxon>
    </lineage>
</organism>
<dbReference type="AlphaFoldDB" id="A0AAV0ZBF8"/>
<sequence>MYTHNLVLYNAIPFPVNPIFSRTAAKYPILSSVSSSINDSDINRCTSRVKNSKEKDISSRVWNIIQELGVEGEEDKGVFEDKIREMKAEDEACYKDQRENHLSIP</sequence>
<protein>
    <submittedName>
        <fullName evidence="1">Uncharacterized protein</fullName>
    </submittedName>
</protein>
<proteinExistence type="predicted"/>